<evidence type="ECO:0000256" key="2">
    <source>
        <dbReference type="ARBA" id="ARBA00022723"/>
    </source>
</evidence>
<dbReference type="Gene3D" id="3.90.182.10">
    <property type="entry name" value="Toxin - Anthrax Protective Antigen,domain 1"/>
    <property type="match status" value="1"/>
</dbReference>
<evidence type="ECO:0000256" key="3">
    <source>
        <dbReference type="ARBA" id="ARBA00023004"/>
    </source>
</evidence>
<protein>
    <submittedName>
        <fullName evidence="8">PA14 domain protein</fullName>
    </submittedName>
</protein>
<feature type="domain" description="PA14" evidence="7">
    <location>
        <begin position="145"/>
        <end position="305"/>
    </location>
</feature>
<proteinExistence type="predicted"/>
<evidence type="ECO:0000256" key="5">
    <source>
        <dbReference type="SAM" id="SignalP"/>
    </source>
</evidence>
<dbReference type="Proteomes" id="UP000317429">
    <property type="component" value="Chromosome"/>
</dbReference>
<dbReference type="Gene3D" id="1.10.760.10">
    <property type="entry name" value="Cytochrome c-like domain"/>
    <property type="match status" value="1"/>
</dbReference>
<gene>
    <name evidence="8" type="ORF">Pla175_32510</name>
</gene>
<evidence type="ECO:0000256" key="1">
    <source>
        <dbReference type="ARBA" id="ARBA00022617"/>
    </source>
</evidence>
<dbReference type="PROSITE" id="PS51007">
    <property type="entry name" value="CYTC"/>
    <property type="match status" value="1"/>
</dbReference>
<sequence precursor="true">MLSFSNSGWPAAAMAACGLLSSALAAGPDRVGAAAFADKCAACHGADGQGESGAFESPLAGDLSVAELTRVIERTMPEGSPEDCVGEEAEAIAGYVFESFYSPAARARAGHAPRIVISRLTVPQHRNALADLVGRFTPGRENAAAGAPGWHAEYYKSDGMNKAQGDALQRVDAAIDFDFDTGSPAEGIGADQFSIVWRGAVSAPHTGDYEFRLRTQNGARLYLNRDGMAQGRIMRDDGGEAGNAPLIDQWVGSGKMREDTARVFLLAGRRYPIRVEFFKYLDKTASVRLEWRTPHGAWEVLGQQNVDNATPGRTFVLQTPLPADDRSLGYEQGSSVSQAWLTAISEAALETADEVVAKLPALAGRKADRLPEFLSRFVAAAYRRPLTPAEQQLFREELFATTDSAEGAVRKGVLLALTSPHFLYVDLSTGADLKAGADQSAGDRGPDPHAVAARLALALWDSIPDAQLAAAADKGKLKTAQQIEAQAARMLQDPRTRAKVQEFFADWLELDERDLAKDQKLYPDFDEPVAADLRRSLELFLDRAVWEGDSDYRQLLLADYLLLNDRLAALYGEGGAADASAEPDAGGFRRYVFSDAQRSGVLTHPYLLSAFAYHNNTSPIHRGVFLTRRIVGRTLRPPPVAVAFSDDSFAADLSMREKVTELTRDQACMSCHEVINPLGFALEHFDAVGRWRQHDGVKPIDSRGLYTAADGATVELSRARDIAAYAAGSTAAHRAFIKHLFHHLVKQDPSAYGPDAAEALRRDFTANGFAVRGLIEKIAVVSASHGLSDDSAAAPETSL</sequence>
<dbReference type="SMART" id="SM00758">
    <property type="entry name" value="PA14"/>
    <property type="match status" value="1"/>
</dbReference>
<dbReference type="InterPro" id="IPR013039">
    <property type="entry name" value="DUF1588"/>
</dbReference>
<dbReference type="SUPFAM" id="SSF56988">
    <property type="entry name" value="Anthrax protective antigen"/>
    <property type="match status" value="1"/>
</dbReference>
<evidence type="ECO:0000313" key="9">
    <source>
        <dbReference type="Proteomes" id="UP000317429"/>
    </source>
</evidence>
<keyword evidence="5" id="KW-0732">Signal</keyword>
<dbReference type="KEGG" id="pnd:Pla175_32510"/>
<dbReference type="AlphaFoldDB" id="A0A518DEE4"/>
<keyword evidence="9" id="KW-1185">Reference proteome</keyword>
<dbReference type="Pfam" id="PF07631">
    <property type="entry name" value="PSD4"/>
    <property type="match status" value="1"/>
</dbReference>
<dbReference type="Pfam" id="PF07637">
    <property type="entry name" value="PSD5"/>
    <property type="match status" value="1"/>
</dbReference>
<dbReference type="GO" id="GO:0046872">
    <property type="term" value="F:metal ion binding"/>
    <property type="evidence" value="ECO:0007669"/>
    <property type="project" value="UniProtKB-KW"/>
</dbReference>
<dbReference type="OrthoDB" id="175242at2"/>
<dbReference type="InterPro" id="IPR011658">
    <property type="entry name" value="PA14_dom"/>
</dbReference>
<keyword evidence="2 4" id="KW-0479">Metal-binding</keyword>
<feature type="domain" description="Cytochrome c" evidence="6">
    <location>
        <begin position="27"/>
        <end position="100"/>
    </location>
</feature>
<dbReference type="SUPFAM" id="SSF46626">
    <property type="entry name" value="Cytochrome c"/>
    <property type="match status" value="1"/>
</dbReference>
<evidence type="ECO:0000259" key="7">
    <source>
        <dbReference type="PROSITE" id="PS51820"/>
    </source>
</evidence>
<keyword evidence="1 4" id="KW-0349">Heme</keyword>
<dbReference type="Pfam" id="PF07691">
    <property type="entry name" value="PA14"/>
    <property type="match status" value="1"/>
</dbReference>
<dbReference type="InterPro" id="IPR009056">
    <property type="entry name" value="Cyt_c-like_dom"/>
</dbReference>
<dbReference type="RefSeq" id="WP_145287179.1">
    <property type="nucleotide sequence ID" value="NZ_CP036291.1"/>
</dbReference>
<dbReference type="EMBL" id="CP036291">
    <property type="protein sequence ID" value="QDU89855.1"/>
    <property type="molecule type" value="Genomic_DNA"/>
</dbReference>
<dbReference type="GO" id="GO:0009055">
    <property type="term" value="F:electron transfer activity"/>
    <property type="evidence" value="ECO:0007669"/>
    <property type="project" value="InterPro"/>
</dbReference>
<dbReference type="InterPro" id="IPR013043">
    <property type="entry name" value="DUF1595"/>
</dbReference>
<keyword evidence="3 4" id="KW-0408">Iron</keyword>
<name>A0A518DEE4_9BACT</name>
<dbReference type="InterPro" id="IPR036909">
    <property type="entry name" value="Cyt_c-like_dom_sf"/>
</dbReference>
<dbReference type="InterPro" id="IPR037524">
    <property type="entry name" value="PA14/GLEYA"/>
</dbReference>
<dbReference type="Pfam" id="PF07627">
    <property type="entry name" value="PSCyt3"/>
    <property type="match status" value="1"/>
</dbReference>
<evidence type="ECO:0000259" key="6">
    <source>
        <dbReference type="PROSITE" id="PS51007"/>
    </source>
</evidence>
<accession>A0A518DEE4</accession>
<reference evidence="8 9" key="1">
    <citation type="submission" date="2019-02" db="EMBL/GenBank/DDBJ databases">
        <title>Deep-cultivation of Planctomycetes and their phenomic and genomic characterization uncovers novel biology.</title>
        <authorList>
            <person name="Wiegand S."/>
            <person name="Jogler M."/>
            <person name="Boedeker C."/>
            <person name="Pinto D."/>
            <person name="Vollmers J."/>
            <person name="Rivas-Marin E."/>
            <person name="Kohn T."/>
            <person name="Peeters S.H."/>
            <person name="Heuer A."/>
            <person name="Rast P."/>
            <person name="Oberbeckmann S."/>
            <person name="Bunk B."/>
            <person name="Jeske O."/>
            <person name="Meyerdierks A."/>
            <person name="Storesund J.E."/>
            <person name="Kallscheuer N."/>
            <person name="Luecker S."/>
            <person name="Lage O.M."/>
            <person name="Pohl T."/>
            <person name="Merkel B.J."/>
            <person name="Hornburger P."/>
            <person name="Mueller R.-W."/>
            <person name="Bruemmer F."/>
            <person name="Labrenz M."/>
            <person name="Spormann A.M."/>
            <person name="Op den Camp H."/>
            <person name="Overmann J."/>
            <person name="Amann R."/>
            <person name="Jetten M.S.M."/>
            <person name="Mascher T."/>
            <person name="Medema M.H."/>
            <person name="Devos D.P."/>
            <person name="Kaster A.-K."/>
            <person name="Ovreas L."/>
            <person name="Rohde M."/>
            <person name="Galperin M.Y."/>
            <person name="Jogler C."/>
        </authorList>
    </citation>
    <scope>NUCLEOTIDE SEQUENCE [LARGE SCALE GENOMIC DNA]</scope>
    <source>
        <strain evidence="8 9">Pla175</strain>
    </source>
</reference>
<evidence type="ECO:0000313" key="8">
    <source>
        <dbReference type="EMBL" id="QDU89855.1"/>
    </source>
</evidence>
<dbReference type="InterPro" id="IPR013042">
    <property type="entry name" value="DUF1592"/>
</dbReference>
<organism evidence="8 9">
    <name type="scientific">Pirellulimonas nuda</name>
    <dbReference type="NCBI Taxonomy" id="2528009"/>
    <lineage>
        <taxon>Bacteria</taxon>
        <taxon>Pseudomonadati</taxon>
        <taxon>Planctomycetota</taxon>
        <taxon>Planctomycetia</taxon>
        <taxon>Pirellulales</taxon>
        <taxon>Lacipirellulaceae</taxon>
        <taxon>Pirellulimonas</taxon>
    </lineage>
</organism>
<feature type="signal peptide" evidence="5">
    <location>
        <begin position="1"/>
        <end position="25"/>
    </location>
</feature>
<dbReference type="PROSITE" id="PS51820">
    <property type="entry name" value="PA14"/>
    <property type="match status" value="1"/>
</dbReference>
<evidence type="ECO:0000256" key="4">
    <source>
        <dbReference type="PROSITE-ProRule" id="PRU00433"/>
    </source>
</evidence>
<dbReference type="GO" id="GO:0020037">
    <property type="term" value="F:heme binding"/>
    <property type="evidence" value="ECO:0007669"/>
    <property type="project" value="InterPro"/>
</dbReference>
<feature type="chain" id="PRO_5021996676" evidence="5">
    <location>
        <begin position="26"/>
        <end position="799"/>
    </location>
</feature>
<dbReference type="Pfam" id="PF13442">
    <property type="entry name" value="Cytochrome_CBB3"/>
    <property type="match status" value="1"/>
</dbReference>